<feature type="signal peptide" evidence="5">
    <location>
        <begin position="1"/>
        <end position="34"/>
    </location>
</feature>
<name>A0ABV4AUE1_9GAMM</name>
<feature type="domain" description="Beta-hexosaminidase bacterial type N-terminal" evidence="7">
    <location>
        <begin position="59"/>
        <end position="179"/>
    </location>
</feature>
<reference evidence="8 9" key="1">
    <citation type="submission" date="2024-07" db="EMBL/GenBank/DDBJ databases">
        <title>Molecular mechanisms and environmental adaptations of flagellar loss and biofilm growth of Rhodanobacter under environmental stress.</title>
        <authorList>
            <person name="Chen M."/>
        </authorList>
    </citation>
    <scope>NUCLEOTIDE SEQUENCE [LARGE SCALE GENOMIC DNA]</scope>
    <source>
        <strain evidence="8 9">RS22</strain>
    </source>
</reference>
<dbReference type="Proteomes" id="UP001562159">
    <property type="component" value="Unassembled WGS sequence"/>
</dbReference>
<evidence type="ECO:0000256" key="1">
    <source>
        <dbReference type="ARBA" id="ARBA00006285"/>
    </source>
</evidence>
<keyword evidence="9" id="KW-1185">Reference proteome</keyword>
<keyword evidence="5" id="KW-0732">Signal</keyword>
<evidence type="ECO:0000259" key="6">
    <source>
        <dbReference type="Pfam" id="PF00728"/>
    </source>
</evidence>
<dbReference type="InterPro" id="IPR025705">
    <property type="entry name" value="Beta_hexosaminidase_sua/sub"/>
</dbReference>
<organism evidence="8 9">
    <name type="scientific">Rhodanobacter humi</name>
    <dbReference type="NCBI Taxonomy" id="1888173"/>
    <lineage>
        <taxon>Bacteria</taxon>
        <taxon>Pseudomonadati</taxon>
        <taxon>Pseudomonadota</taxon>
        <taxon>Gammaproteobacteria</taxon>
        <taxon>Lysobacterales</taxon>
        <taxon>Rhodanobacteraceae</taxon>
        <taxon>Rhodanobacter</taxon>
    </lineage>
</organism>
<dbReference type="InterPro" id="IPR015883">
    <property type="entry name" value="Glyco_hydro_20_cat"/>
</dbReference>
<feature type="chain" id="PRO_5047026559" description="N-acetyl-beta-glucosaminidase" evidence="5">
    <location>
        <begin position="35"/>
        <end position="549"/>
    </location>
</feature>
<gene>
    <name evidence="8" type="ORF">AB7878_15005</name>
</gene>
<evidence type="ECO:0000313" key="9">
    <source>
        <dbReference type="Proteomes" id="UP001562159"/>
    </source>
</evidence>
<comment type="caution">
    <text evidence="8">The sequence shown here is derived from an EMBL/GenBank/DDBJ whole genome shotgun (WGS) entry which is preliminary data.</text>
</comment>
<evidence type="ECO:0000313" key="8">
    <source>
        <dbReference type="EMBL" id="MEY2183731.1"/>
    </source>
</evidence>
<dbReference type="SUPFAM" id="SSF55545">
    <property type="entry name" value="beta-N-acetylhexosaminidase-like domain"/>
    <property type="match status" value="1"/>
</dbReference>
<proteinExistence type="inferred from homology"/>
<dbReference type="InterPro" id="IPR017853">
    <property type="entry name" value="GH"/>
</dbReference>
<feature type="domain" description="Glycoside hydrolase family 20 catalytic" evidence="6">
    <location>
        <begin position="199"/>
        <end position="442"/>
    </location>
</feature>
<accession>A0ABV4AUE1</accession>
<dbReference type="InterPro" id="IPR052764">
    <property type="entry name" value="GH20_Enzymes"/>
</dbReference>
<dbReference type="PRINTS" id="PR00738">
    <property type="entry name" value="GLHYDRLASE20"/>
</dbReference>
<protein>
    <recommendedName>
        <fullName evidence="4">N-acetyl-beta-glucosaminidase</fullName>
    </recommendedName>
</protein>
<evidence type="ECO:0000256" key="2">
    <source>
        <dbReference type="ARBA" id="ARBA00022801"/>
    </source>
</evidence>
<evidence type="ECO:0000256" key="5">
    <source>
        <dbReference type="SAM" id="SignalP"/>
    </source>
</evidence>
<dbReference type="Pfam" id="PF02838">
    <property type="entry name" value="Glyco_hydro_20b"/>
    <property type="match status" value="1"/>
</dbReference>
<dbReference type="SUPFAM" id="SSF51445">
    <property type="entry name" value="(Trans)glycosidases"/>
    <property type="match status" value="1"/>
</dbReference>
<evidence type="ECO:0000256" key="3">
    <source>
        <dbReference type="ARBA" id="ARBA00023295"/>
    </source>
</evidence>
<dbReference type="EMBL" id="JBGBPY010000001">
    <property type="protein sequence ID" value="MEY2183731.1"/>
    <property type="molecule type" value="Genomic_DNA"/>
</dbReference>
<keyword evidence="2" id="KW-0378">Hydrolase</keyword>
<dbReference type="InterPro" id="IPR015882">
    <property type="entry name" value="HEX_bac_N"/>
</dbReference>
<comment type="similarity">
    <text evidence="1">Belongs to the glycosyl hydrolase 20 family.</text>
</comment>
<dbReference type="Pfam" id="PF00728">
    <property type="entry name" value="Glyco_hydro_20"/>
    <property type="match status" value="1"/>
</dbReference>
<dbReference type="InterPro" id="IPR029018">
    <property type="entry name" value="Hex-like_dom2"/>
</dbReference>
<evidence type="ECO:0000256" key="4">
    <source>
        <dbReference type="ARBA" id="ARBA00033000"/>
    </source>
</evidence>
<dbReference type="Gene3D" id="3.30.379.10">
    <property type="entry name" value="Chitobiase/beta-hexosaminidase domain 2-like"/>
    <property type="match status" value="1"/>
</dbReference>
<dbReference type="PANTHER" id="PTHR43678">
    <property type="entry name" value="PUTATIVE (AFU_ORTHOLOGUE AFUA_2G00640)-RELATED"/>
    <property type="match status" value="1"/>
</dbReference>
<keyword evidence="3" id="KW-0326">Glycosidase</keyword>
<dbReference type="Gene3D" id="3.20.20.80">
    <property type="entry name" value="Glycosidases"/>
    <property type="match status" value="1"/>
</dbReference>
<sequence length="549" mass="60752">MTDLRLPGSRRRGHWRLGLATVGLLLGVSGTSMAAAHANQFLRCEPTFHSAENGPSNPQPKIIPTLYKWHGSVGQWHLTSASHIVIEPASAGTLRPLASKLVRDLNDVSGLRLSIVVADTARRGDIGLSLAPCGDQANQEIGGEGYTLRIDRAALLRANTVNGVFYATRTLLQMMTMDDHGPGGHRSAPRGYALDFPRYPERAVMFDVGRKFAPVAFLENYIRFMGWYKINTLHLHLNDQVGGEDKHSWFSRSFRLKSDNPAFRKLMPADGKSYTRRDWDELEAVAAANAVHIVPEFDTPGHAGAFVVAKPELSYDKGSPRGGTLDPTKPATLAYIESVWAEFLPWFHSRVVHIGGDEVNSSIHGSISLAAQIDYQNRLGHFLQAHGKTVEVWGNDVAFADGLDHAFVIQRWITRGDLLESGRINWGKSGFDWIQSADTWYIVPTEYGVQGGGAALYDGWIRNLGDEPGPYAPRGGQVCVWNDHGNRDYTYKQTVNDLLKRVIPAAGQIFWRGRARDAEGQIIPYAALRERSKTLQYGPDVGMFESDPL</sequence>
<evidence type="ECO:0000259" key="7">
    <source>
        <dbReference type="Pfam" id="PF02838"/>
    </source>
</evidence>
<dbReference type="PANTHER" id="PTHR43678:SF1">
    <property type="entry name" value="BETA-N-ACETYLHEXOSAMINIDASE"/>
    <property type="match status" value="1"/>
</dbReference>